<dbReference type="VEuPathDB" id="FungiDB:F9C07_1259"/>
<sequence>MNQLRGGWSMIEAGLNLKQGGFSKYPYLSYKTIYRFRTPRSRSSSISRNVNDHFRQQNSADTVRLF</sequence>
<dbReference type="Proteomes" id="UP000596276">
    <property type="component" value="Chromosome 1"/>
</dbReference>
<reference evidence="2" key="1">
    <citation type="journal article" date="2021" name="G3 (Bethesda)">
        <title>Chromosome assembled and annotated genome sequence of Aspergillus flavus NRRL 3357.</title>
        <authorList>
            <person name="Skerker J.M."/>
            <person name="Pianalto K.M."/>
            <person name="Mondo S.J."/>
            <person name="Yang K."/>
            <person name="Arkin A.P."/>
            <person name="Keller N.P."/>
            <person name="Grigoriev I.V."/>
            <person name="Louise Glass N.L."/>
        </authorList>
    </citation>
    <scope>NUCLEOTIDE SEQUENCE [LARGE SCALE GENOMIC DNA]</scope>
    <source>
        <strain evidence="2">ATCC 200026 / FGSC A1120 / IAM 13836 / NRRL 3357 / JCM 12722 / SRRC 167</strain>
    </source>
</reference>
<organism evidence="1 2">
    <name type="scientific">Aspergillus flavus (strain ATCC 200026 / FGSC A1120 / IAM 13836 / NRRL 3357 / JCM 12722 / SRRC 167)</name>
    <dbReference type="NCBI Taxonomy" id="332952"/>
    <lineage>
        <taxon>Eukaryota</taxon>
        <taxon>Fungi</taxon>
        <taxon>Dikarya</taxon>
        <taxon>Ascomycota</taxon>
        <taxon>Pezizomycotina</taxon>
        <taxon>Eurotiomycetes</taxon>
        <taxon>Eurotiomycetidae</taxon>
        <taxon>Eurotiales</taxon>
        <taxon>Aspergillaceae</taxon>
        <taxon>Aspergillus</taxon>
        <taxon>Aspergillus subgen. Circumdati</taxon>
    </lineage>
</organism>
<accession>A0A7U2MQW0</accession>
<protein>
    <submittedName>
        <fullName evidence="1">Uncharacterized protein</fullName>
    </submittedName>
</protein>
<gene>
    <name evidence="1" type="ORF">F9C07_1259</name>
</gene>
<dbReference type="EMBL" id="CP044619">
    <property type="protein sequence ID" value="QRD88277.1"/>
    <property type="molecule type" value="Genomic_DNA"/>
</dbReference>
<keyword evidence="2" id="KW-1185">Reference proteome</keyword>
<proteinExistence type="predicted"/>
<name>A0A7U2MQW0_ASPFN</name>
<evidence type="ECO:0000313" key="2">
    <source>
        <dbReference type="Proteomes" id="UP000596276"/>
    </source>
</evidence>
<dbReference type="AlphaFoldDB" id="A0A7U2MQW0"/>
<evidence type="ECO:0000313" key="1">
    <source>
        <dbReference type="EMBL" id="QRD88277.1"/>
    </source>
</evidence>